<organism evidence="2 3">
    <name type="scientific">Apatococcus fuscideae</name>
    <dbReference type="NCBI Taxonomy" id="2026836"/>
    <lineage>
        <taxon>Eukaryota</taxon>
        <taxon>Viridiplantae</taxon>
        <taxon>Chlorophyta</taxon>
        <taxon>core chlorophytes</taxon>
        <taxon>Trebouxiophyceae</taxon>
        <taxon>Chlorellales</taxon>
        <taxon>Chlorellaceae</taxon>
        <taxon>Apatococcus</taxon>
    </lineage>
</organism>
<evidence type="ECO:0000256" key="1">
    <source>
        <dbReference type="SAM" id="MobiDB-lite"/>
    </source>
</evidence>
<dbReference type="AlphaFoldDB" id="A0AAW1SMA7"/>
<name>A0AAW1SMA7_9CHLO</name>
<proteinExistence type="predicted"/>
<dbReference type="EMBL" id="JALJOV010001482">
    <property type="protein sequence ID" value="KAK9847253.1"/>
    <property type="molecule type" value="Genomic_DNA"/>
</dbReference>
<keyword evidence="3" id="KW-1185">Reference proteome</keyword>
<protein>
    <submittedName>
        <fullName evidence="2">Uncharacterized protein</fullName>
    </submittedName>
</protein>
<dbReference type="Pfam" id="PF20709">
    <property type="entry name" value="DUF6823"/>
    <property type="match status" value="1"/>
</dbReference>
<dbReference type="InterPro" id="IPR049226">
    <property type="entry name" value="DUF6823"/>
</dbReference>
<evidence type="ECO:0000313" key="2">
    <source>
        <dbReference type="EMBL" id="KAK9847253.1"/>
    </source>
</evidence>
<sequence>MQSPLSTARLASSRSVCSVPFTLRKPATARDRSRPLCIPQAGKWSWGPLEWAKASDEKDKDEAYRIQQEVLKRRRNNSWEASVQARRADVRKYNTDKEYREKVNADKRARAQKEKDARAEATKGGIPFPMASFGIPEYDLGERFDLKGPYVDSGWVDEDADFFKQIGKLFGRKSKKPEGDSPGNDRLPPLATAIHLRSPPDSRTHPIC</sequence>
<accession>A0AAW1SMA7</accession>
<comment type="caution">
    <text evidence="2">The sequence shown here is derived from an EMBL/GenBank/DDBJ whole genome shotgun (WGS) entry which is preliminary data.</text>
</comment>
<feature type="region of interest" description="Disordered" evidence="1">
    <location>
        <begin position="171"/>
        <end position="208"/>
    </location>
</feature>
<gene>
    <name evidence="2" type="ORF">WJX84_009566</name>
</gene>
<feature type="compositionally biased region" description="Basic and acidic residues" evidence="1">
    <location>
        <begin position="198"/>
        <end position="208"/>
    </location>
</feature>
<dbReference type="Proteomes" id="UP001485043">
    <property type="component" value="Unassembled WGS sequence"/>
</dbReference>
<reference evidence="2 3" key="1">
    <citation type="journal article" date="2024" name="Nat. Commun.">
        <title>Phylogenomics reveals the evolutionary origins of lichenization in chlorophyte algae.</title>
        <authorList>
            <person name="Puginier C."/>
            <person name="Libourel C."/>
            <person name="Otte J."/>
            <person name="Skaloud P."/>
            <person name="Haon M."/>
            <person name="Grisel S."/>
            <person name="Petersen M."/>
            <person name="Berrin J.G."/>
            <person name="Delaux P.M."/>
            <person name="Dal Grande F."/>
            <person name="Keller J."/>
        </authorList>
    </citation>
    <scope>NUCLEOTIDE SEQUENCE [LARGE SCALE GENOMIC DNA]</scope>
    <source>
        <strain evidence="2 3">SAG 2523</strain>
    </source>
</reference>
<evidence type="ECO:0000313" key="3">
    <source>
        <dbReference type="Proteomes" id="UP001485043"/>
    </source>
</evidence>